<keyword evidence="6 12" id="KW-1133">Transmembrane helix</keyword>
<evidence type="ECO:0000256" key="2">
    <source>
        <dbReference type="ARBA" id="ARBA00004496"/>
    </source>
</evidence>
<dbReference type="GO" id="GO:0006629">
    <property type="term" value="P:lipid metabolic process"/>
    <property type="evidence" value="ECO:0007669"/>
    <property type="project" value="UniProtKB-KW"/>
</dbReference>
<keyword evidence="7" id="KW-0443">Lipid metabolism</keyword>
<evidence type="ECO:0000313" key="13">
    <source>
        <dbReference type="EMBL" id="KAJ1924468.1"/>
    </source>
</evidence>
<comment type="subcellular location">
    <subcellularLocation>
        <location evidence="2">Cytoplasm</location>
    </subcellularLocation>
    <subcellularLocation>
        <location evidence="1">Nucleus membrane</location>
        <topology evidence="1">Multi-pass membrane protein</topology>
    </subcellularLocation>
</comment>
<dbReference type="InterPro" id="IPR019168">
    <property type="entry name" value="NEP1-R1"/>
</dbReference>
<evidence type="ECO:0000256" key="10">
    <source>
        <dbReference type="ARBA" id="ARBA00030458"/>
    </source>
</evidence>
<name>A0A9W8A7G1_9FUNG</name>
<keyword evidence="15" id="KW-1185">Reference proteome</keyword>
<evidence type="ECO:0000256" key="6">
    <source>
        <dbReference type="ARBA" id="ARBA00022989"/>
    </source>
</evidence>
<dbReference type="EMBL" id="JANBPT010000201">
    <property type="protein sequence ID" value="KAJ1925919.1"/>
    <property type="molecule type" value="Genomic_DNA"/>
</dbReference>
<dbReference type="GO" id="GO:0071595">
    <property type="term" value="C:Nem1-Spo7 phosphatase complex"/>
    <property type="evidence" value="ECO:0007669"/>
    <property type="project" value="InterPro"/>
</dbReference>
<feature type="region of interest" description="Disordered" evidence="11">
    <location>
        <begin position="1"/>
        <end position="22"/>
    </location>
</feature>
<evidence type="ECO:0000256" key="7">
    <source>
        <dbReference type="ARBA" id="ARBA00023098"/>
    </source>
</evidence>
<dbReference type="InterPro" id="IPR005605">
    <property type="entry name" value="Spo7"/>
</dbReference>
<feature type="transmembrane region" description="Helical" evidence="12">
    <location>
        <begin position="79"/>
        <end position="99"/>
    </location>
</feature>
<feature type="transmembrane region" description="Helical" evidence="12">
    <location>
        <begin position="53"/>
        <end position="73"/>
    </location>
</feature>
<gene>
    <name evidence="14" type="ORF">IWQ60_004259</name>
    <name evidence="13" type="ORF">IWQ60_005183</name>
</gene>
<dbReference type="Pfam" id="PF03907">
    <property type="entry name" value="Spo7"/>
    <property type="match status" value="1"/>
</dbReference>
<evidence type="ECO:0000313" key="15">
    <source>
        <dbReference type="Proteomes" id="UP001150569"/>
    </source>
</evidence>
<protein>
    <recommendedName>
        <fullName evidence="10">Transmembrane protein 188</fullName>
    </recommendedName>
</protein>
<accession>A0A9W8A7G1</accession>
<dbReference type="GO" id="GO:0005737">
    <property type="term" value="C:cytoplasm"/>
    <property type="evidence" value="ECO:0007669"/>
    <property type="project" value="UniProtKB-SubCell"/>
</dbReference>
<evidence type="ECO:0000256" key="4">
    <source>
        <dbReference type="ARBA" id="ARBA00022490"/>
    </source>
</evidence>
<reference evidence="13" key="1">
    <citation type="submission" date="2022-07" db="EMBL/GenBank/DDBJ databases">
        <title>Phylogenomic reconstructions and comparative analyses of Kickxellomycotina fungi.</title>
        <authorList>
            <person name="Reynolds N.K."/>
            <person name="Stajich J.E."/>
            <person name="Barry K."/>
            <person name="Grigoriev I.V."/>
            <person name="Crous P."/>
            <person name="Smith M.E."/>
        </authorList>
    </citation>
    <scope>NUCLEOTIDE SEQUENCE</scope>
    <source>
        <strain evidence="13">RSA 861</strain>
    </source>
</reference>
<dbReference type="OrthoDB" id="5599171at2759"/>
<dbReference type="PANTHER" id="PTHR20996">
    <property type="entry name" value="NUCLEAR ENVELOPE PHOSPHATASE-REGULATORY SUBUNIT 1"/>
    <property type="match status" value="1"/>
</dbReference>
<dbReference type="GO" id="GO:0031965">
    <property type="term" value="C:nuclear membrane"/>
    <property type="evidence" value="ECO:0007669"/>
    <property type="project" value="UniProtKB-SubCell"/>
</dbReference>
<sequence length="181" mass="21584">MSRPRATVDSGDELLRRNPLPPQPNAHLYKDLLIFEERLKQNVRRLKRKKRKYRLQLGCLLTIIMYLLLLIFLETNTKPWSFLYKYAVVACSLTFYWQYKSRKYTQTTKYIPQVNHSLRIFNMRLDVNSTHREGKLNFFTDRVPPVISDGFQAFKALYFQRKRSMSLASKSETQPRKPKSS</sequence>
<organism evidence="13 15">
    <name type="scientific">Tieghemiomyces parasiticus</name>
    <dbReference type="NCBI Taxonomy" id="78921"/>
    <lineage>
        <taxon>Eukaryota</taxon>
        <taxon>Fungi</taxon>
        <taxon>Fungi incertae sedis</taxon>
        <taxon>Zoopagomycota</taxon>
        <taxon>Kickxellomycotina</taxon>
        <taxon>Dimargaritomycetes</taxon>
        <taxon>Dimargaritales</taxon>
        <taxon>Dimargaritaceae</taxon>
        <taxon>Tieghemiomyces</taxon>
    </lineage>
</organism>
<evidence type="ECO:0000256" key="12">
    <source>
        <dbReference type="SAM" id="Phobius"/>
    </source>
</evidence>
<dbReference type="PANTHER" id="PTHR20996:SF1">
    <property type="entry name" value="NUCLEAR ENVELOPE PHOSPHATASE-REGULATORY SUBUNIT 1"/>
    <property type="match status" value="1"/>
</dbReference>
<comment type="caution">
    <text evidence="13">The sequence shown here is derived from an EMBL/GenBank/DDBJ whole genome shotgun (WGS) entry which is preliminary data.</text>
</comment>
<keyword evidence="8 12" id="KW-0472">Membrane</keyword>
<keyword evidence="9" id="KW-0539">Nucleus</keyword>
<keyword evidence="4" id="KW-0963">Cytoplasm</keyword>
<evidence type="ECO:0000313" key="14">
    <source>
        <dbReference type="EMBL" id="KAJ1925919.1"/>
    </source>
</evidence>
<evidence type="ECO:0000256" key="5">
    <source>
        <dbReference type="ARBA" id="ARBA00022692"/>
    </source>
</evidence>
<evidence type="ECO:0000256" key="3">
    <source>
        <dbReference type="ARBA" id="ARBA00010998"/>
    </source>
</evidence>
<dbReference type="GO" id="GO:0019888">
    <property type="term" value="F:protein phosphatase regulator activity"/>
    <property type="evidence" value="ECO:0007669"/>
    <property type="project" value="InterPro"/>
</dbReference>
<proteinExistence type="inferred from homology"/>
<comment type="similarity">
    <text evidence="3">Belongs to the CNEP1R1 family.</text>
</comment>
<evidence type="ECO:0000256" key="8">
    <source>
        <dbReference type="ARBA" id="ARBA00023136"/>
    </source>
</evidence>
<dbReference type="EMBL" id="JANBPT010000271">
    <property type="protein sequence ID" value="KAJ1924468.1"/>
    <property type="molecule type" value="Genomic_DNA"/>
</dbReference>
<evidence type="ECO:0000256" key="9">
    <source>
        <dbReference type="ARBA" id="ARBA00023242"/>
    </source>
</evidence>
<evidence type="ECO:0000256" key="11">
    <source>
        <dbReference type="SAM" id="MobiDB-lite"/>
    </source>
</evidence>
<dbReference type="AlphaFoldDB" id="A0A9W8A7G1"/>
<dbReference type="Proteomes" id="UP001150569">
    <property type="component" value="Unassembled WGS sequence"/>
</dbReference>
<evidence type="ECO:0000256" key="1">
    <source>
        <dbReference type="ARBA" id="ARBA00004232"/>
    </source>
</evidence>
<keyword evidence="5 12" id="KW-0812">Transmembrane</keyword>